<organism evidence="6 7">
    <name type="scientific">Tetzosporium hominis</name>
    <dbReference type="NCBI Taxonomy" id="2020506"/>
    <lineage>
        <taxon>Bacteria</taxon>
        <taxon>Bacillati</taxon>
        <taxon>Bacillota</taxon>
        <taxon>Bacilli</taxon>
        <taxon>Bacillales</taxon>
        <taxon>Caryophanaceae</taxon>
        <taxon>Tetzosporium</taxon>
    </lineage>
</organism>
<dbReference type="InterPro" id="IPR011034">
    <property type="entry name" value="Formyl_transferase-like_C_sf"/>
</dbReference>
<dbReference type="AlphaFoldDB" id="A0A264W2U6"/>
<comment type="similarity">
    <text evidence="1 5">Belongs to the DNA glycosylase MPG family.</text>
</comment>
<dbReference type="SUPFAM" id="SSF50486">
    <property type="entry name" value="FMT C-terminal domain-like"/>
    <property type="match status" value="1"/>
</dbReference>
<dbReference type="InterPro" id="IPR036995">
    <property type="entry name" value="MPG_sf"/>
</dbReference>
<gene>
    <name evidence="6" type="ORF">CF394_09240</name>
</gene>
<keyword evidence="7" id="KW-1185">Reference proteome</keyword>
<dbReference type="NCBIfam" id="NF002002">
    <property type="entry name" value="PRK00802.1-2"/>
    <property type="match status" value="1"/>
</dbReference>
<comment type="caution">
    <text evidence="6">The sequence shown here is derived from an EMBL/GenBank/DDBJ whole genome shotgun (WGS) entry which is preliminary data.</text>
</comment>
<evidence type="ECO:0000256" key="3">
    <source>
        <dbReference type="ARBA" id="ARBA00022801"/>
    </source>
</evidence>
<dbReference type="InterPro" id="IPR003180">
    <property type="entry name" value="MPG"/>
</dbReference>
<dbReference type="CDD" id="cd00540">
    <property type="entry name" value="AAG"/>
    <property type="match status" value="1"/>
</dbReference>
<dbReference type="NCBIfam" id="TIGR00567">
    <property type="entry name" value="3mg"/>
    <property type="match status" value="1"/>
</dbReference>
<evidence type="ECO:0000256" key="2">
    <source>
        <dbReference type="ARBA" id="ARBA00022763"/>
    </source>
</evidence>
<dbReference type="EMBL" id="NOKQ01000217">
    <property type="protein sequence ID" value="OZS77928.1"/>
    <property type="molecule type" value="Genomic_DNA"/>
</dbReference>
<evidence type="ECO:0000313" key="7">
    <source>
        <dbReference type="Proteomes" id="UP000217065"/>
    </source>
</evidence>
<keyword evidence="3 5" id="KW-0378">Hydrolase</keyword>
<dbReference type="Gene3D" id="3.10.300.10">
    <property type="entry name" value="Methylpurine-DNA glycosylase (MPG)"/>
    <property type="match status" value="1"/>
</dbReference>
<dbReference type="PANTHER" id="PTHR10429">
    <property type="entry name" value="DNA-3-METHYLADENINE GLYCOSYLASE"/>
    <property type="match status" value="1"/>
</dbReference>
<dbReference type="HAMAP" id="MF_00527">
    <property type="entry name" value="3MGH"/>
    <property type="match status" value="1"/>
</dbReference>
<dbReference type="EC" id="3.2.2.-" evidence="5"/>
<dbReference type="GO" id="GO:0003905">
    <property type="term" value="F:alkylbase DNA N-glycosylase activity"/>
    <property type="evidence" value="ECO:0007669"/>
    <property type="project" value="InterPro"/>
</dbReference>
<dbReference type="FunFam" id="3.10.300.10:FF:000001">
    <property type="entry name" value="Putative 3-methyladenine DNA glycosylase"/>
    <property type="match status" value="1"/>
</dbReference>
<name>A0A264W2U6_9BACL</name>
<dbReference type="Proteomes" id="UP000217065">
    <property type="component" value="Unassembled WGS sequence"/>
</dbReference>
<dbReference type="OrthoDB" id="9794313at2"/>
<evidence type="ECO:0000256" key="4">
    <source>
        <dbReference type="ARBA" id="ARBA00023204"/>
    </source>
</evidence>
<evidence type="ECO:0000256" key="1">
    <source>
        <dbReference type="ARBA" id="ARBA00009232"/>
    </source>
</evidence>
<dbReference type="RefSeq" id="WP_094943178.1">
    <property type="nucleotide sequence ID" value="NZ_NOKQ01000217.1"/>
</dbReference>
<keyword evidence="4 5" id="KW-0234">DNA repair</keyword>
<dbReference type="GO" id="GO:0006284">
    <property type="term" value="P:base-excision repair"/>
    <property type="evidence" value="ECO:0007669"/>
    <property type="project" value="InterPro"/>
</dbReference>
<proteinExistence type="inferred from homology"/>
<accession>A0A264W2U6</accession>
<sequence>MKPLSPEFYTLPTLELAQALLGKLLVHETEQGIVSGYIVETEAYMGPLDQAAHSFGGRKTKRTEVMFREPGHIYTYQMHTHTLINVVAEEVGAPHAILIRAVEPVEGQDLMSRNRNNLPKKQWTNGPGKLTKALGITMEHYGTLWYEPPLYLAEGREVSSISSGPRIGIDNSGEAVHYPYRFWETENPYVSKYRAPKKTFSE</sequence>
<evidence type="ECO:0000313" key="6">
    <source>
        <dbReference type="EMBL" id="OZS77928.1"/>
    </source>
</evidence>
<keyword evidence="2 5" id="KW-0227">DNA damage</keyword>
<dbReference type="PANTHER" id="PTHR10429:SF0">
    <property type="entry name" value="DNA-3-METHYLADENINE GLYCOSYLASE"/>
    <property type="match status" value="1"/>
</dbReference>
<protein>
    <recommendedName>
        <fullName evidence="5">Putative 3-methyladenine DNA glycosylase</fullName>
        <ecNumber evidence="5">3.2.2.-</ecNumber>
    </recommendedName>
</protein>
<dbReference type="GO" id="GO:0003677">
    <property type="term" value="F:DNA binding"/>
    <property type="evidence" value="ECO:0007669"/>
    <property type="project" value="InterPro"/>
</dbReference>
<dbReference type="Pfam" id="PF02245">
    <property type="entry name" value="Pur_DNA_glyco"/>
    <property type="match status" value="1"/>
</dbReference>
<evidence type="ECO:0000256" key="5">
    <source>
        <dbReference type="HAMAP-Rule" id="MF_00527"/>
    </source>
</evidence>
<reference evidence="6 7" key="1">
    <citation type="submission" date="2017-07" db="EMBL/GenBank/DDBJ databases">
        <title>Tetzosporium hominis gen.nov. sp.nov.</title>
        <authorList>
            <person name="Tetz G."/>
            <person name="Tetz V."/>
        </authorList>
    </citation>
    <scope>NUCLEOTIDE SEQUENCE [LARGE SCALE GENOMIC DNA]</scope>
    <source>
        <strain evidence="6 7">VT-49</strain>
    </source>
</reference>